<dbReference type="Proteomes" id="UP000593566">
    <property type="component" value="Unassembled WGS sequence"/>
</dbReference>
<dbReference type="GO" id="GO:0008017">
    <property type="term" value="F:microtubule binding"/>
    <property type="evidence" value="ECO:0007669"/>
    <property type="project" value="InterPro"/>
</dbReference>
<comment type="caution">
    <text evidence="6">The sequence shown here is derived from an EMBL/GenBank/DDBJ whole genome shotgun (WGS) entry which is preliminary data.</text>
</comment>
<accession>A0A8H6CGS8</accession>
<feature type="region of interest" description="Disordered" evidence="4">
    <location>
        <begin position="834"/>
        <end position="895"/>
    </location>
</feature>
<feature type="region of interest" description="Disordered" evidence="4">
    <location>
        <begin position="1"/>
        <end position="47"/>
    </location>
</feature>
<dbReference type="AlphaFoldDB" id="A0A8H6CGS8"/>
<feature type="compositionally biased region" description="Low complexity" evidence="4">
    <location>
        <begin position="495"/>
        <end position="522"/>
    </location>
</feature>
<feature type="compositionally biased region" description="Pro residues" evidence="4">
    <location>
        <begin position="725"/>
        <end position="737"/>
    </location>
</feature>
<feature type="region of interest" description="Disordered" evidence="4">
    <location>
        <begin position="951"/>
        <end position="1028"/>
    </location>
</feature>
<dbReference type="RefSeq" id="XP_037152475.1">
    <property type="nucleotide sequence ID" value="XM_037291040.1"/>
</dbReference>
<protein>
    <recommendedName>
        <fullName evidence="5">GAR domain-containing protein</fullName>
    </recommendedName>
</protein>
<comment type="subcellular location">
    <subcellularLocation>
        <location evidence="1">Cytoplasm</location>
        <location evidence="1">Cytoskeleton</location>
    </subcellularLocation>
</comment>
<gene>
    <name evidence="6" type="ORF">HO133_000100</name>
</gene>
<dbReference type="GO" id="GO:0005856">
    <property type="term" value="C:cytoskeleton"/>
    <property type="evidence" value="ECO:0007669"/>
    <property type="project" value="UniProtKB-SubCell"/>
</dbReference>
<feature type="region of interest" description="Disordered" evidence="4">
    <location>
        <begin position="639"/>
        <end position="781"/>
    </location>
</feature>
<keyword evidence="2" id="KW-0963">Cytoplasm</keyword>
<dbReference type="InterPro" id="IPR003108">
    <property type="entry name" value="GAR_dom"/>
</dbReference>
<organism evidence="6 7">
    <name type="scientific">Letharia lupina</name>
    <dbReference type="NCBI Taxonomy" id="560253"/>
    <lineage>
        <taxon>Eukaryota</taxon>
        <taxon>Fungi</taxon>
        <taxon>Dikarya</taxon>
        <taxon>Ascomycota</taxon>
        <taxon>Pezizomycotina</taxon>
        <taxon>Lecanoromycetes</taxon>
        <taxon>OSLEUM clade</taxon>
        <taxon>Lecanoromycetidae</taxon>
        <taxon>Lecanorales</taxon>
        <taxon>Lecanorineae</taxon>
        <taxon>Parmeliaceae</taxon>
        <taxon>Letharia</taxon>
    </lineage>
</organism>
<evidence type="ECO:0000256" key="4">
    <source>
        <dbReference type="SAM" id="MobiDB-lite"/>
    </source>
</evidence>
<keyword evidence="7" id="KW-1185">Reference proteome</keyword>
<dbReference type="Pfam" id="PF02187">
    <property type="entry name" value="GAS2"/>
    <property type="match status" value="1"/>
</dbReference>
<feature type="compositionally biased region" description="Low complexity" evidence="4">
    <location>
        <begin position="976"/>
        <end position="991"/>
    </location>
</feature>
<name>A0A8H6CGS8_9LECA</name>
<dbReference type="GeneID" id="59328519"/>
<feature type="region of interest" description="Disordered" evidence="4">
    <location>
        <begin position="793"/>
        <end position="813"/>
    </location>
</feature>
<evidence type="ECO:0000256" key="1">
    <source>
        <dbReference type="ARBA" id="ARBA00004245"/>
    </source>
</evidence>
<dbReference type="PROSITE" id="PS51460">
    <property type="entry name" value="GAR"/>
    <property type="match status" value="1"/>
</dbReference>
<sequence length="1102" mass="120457">MDLTTLSPAHQFPTRPPLAGSRSPSRSPSRRKNFTQQESNPLLSDLSPSSTLEALQASDHVRIEGKAGKSFIQESVASASISERAWGIKAALAGKKVREWYAEIEGWVWPGFDQPPLEEPAKRRAQYHLEGHLDSSSSAEAMRSNGSNIEKQTVRTLSPNLVQEYEERIGMIRDDMEELEIEDLKDYVLNTHFKAGSRRSSLQSLALTTDYDHLADFTTVITATIVQALPTISRLETLLNTWSTRLLVLRQVPSFLTDLDAGRESMVSASIAIGAHDAQHTRRRSDFSPKAFSDIRAVLKDQIAELGQRLDRMLDLVEGSADTLPDAWVDSLDNMENEYSAWVVKAEQLAMSKEFGAGRLEKDYTQDHRDELLDSDRSLDICAHFDETRRRADSDFDMTQETPVETVESEKSENAVAESSTKPSTGPFDLKSFPSRGALLEQGLDKARSQGPEVNSVDGQSLNGLSDGPKTPSLPSRSSHRPTPLMLTGSRANVTTPDSPDAASDTSGSGSATSNYSSTKSSPEIQSAVVAEYMGSPVKVTSPMSMNREPMTPLDISFRRQGHPAEGDGARSHQDGSLSDLVSKNKRRNGGSGHVRTRSASLQSFEIVPKHEIRRIQVQRTGSYSSAFSLSDPEYIQLQPSRVPASSAPQHGEPEALCTTTPLSTSRKVKGQQSSAPAQNLDPGLDMPKQPPLYRPPPPVSVNPSMSAPSSDREFRTPKQQLPYHLPPAVSPRPADPPQNLDWELDMAEHRTPYHSPPPVPPRSTHRFEQVSDLGPGSMPVKIRQMKMSDPIGGHAAKHVETPRTALGSSPSKFDDQLEERISSILTELPTQIRLTSGPEPDAPEVTRFNSPSDPRLPKSGSPAWRLKRTQTSTPLPSMTLAPAQPKSSQSRSLTGEPDIKLYHLHQNGKTAPIKLFVRLVGEGGERVMVRIGGGWADLGEYLREYAGHHGRRSVSDNPFDITGLPTSSPLINNQSPRSRPGSRPASPTSSLKQSPANRLTRQHTSPAIFNGPHTPQSDPSSRTSPLFSWAGTEEVSPSLGLAGPKTKNVDISPSKQAWVDEMMEQARNSGAEKKGGSESVVGELGKVGATKRVFLKRRKEG</sequence>
<dbReference type="Gene3D" id="3.30.920.20">
    <property type="entry name" value="Gas2-like domain"/>
    <property type="match status" value="1"/>
</dbReference>
<proteinExistence type="predicted"/>
<evidence type="ECO:0000259" key="5">
    <source>
        <dbReference type="PROSITE" id="PS51460"/>
    </source>
</evidence>
<feature type="domain" description="GAR" evidence="5">
    <location>
        <begin position="874"/>
        <end position="950"/>
    </location>
</feature>
<feature type="compositionally biased region" description="Polar residues" evidence="4">
    <location>
        <begin position="992"/>
        <end position="1027"/>
    </location>
</feature>
<evidence type="ECO:0000313" key="6">
    <source>
        <dbReference type="EMBL" id="KAF6223258.1"/>
    </source>
</evidence>
<evidence type="ECO:0000256" key="2">
    <source>
        <dbReference type="ARBA" id="ARBA00022490"/>
    </source>
</evidence>
<feature type="compositionally biased region" description="Low complexity" evidence="4">
    <location>
        <begin position="17"/>
        <end position="27"/>
    </location>
</feature>
<feature type="compositionally biased region" description="Pro residues" evidence="4">
    <location>
        <begin position="689"/>
        <end position="701"/>
    </location>
</feature>
<dbReference type="SUPFAM" id="SSF143575">
    <property type="entry name" value="GAS2 domain-like"/>
    <property type="match status" value="1"/>
</dbReference>
<feature type="compositionally biased region" description="Polar residues" evidence="4">
    <location>
        <begin position="965"/>
        <end position="975"/>
    </location>
</feature>
<feature type="region of interest" description="Disordered" evidence="4">
    <location>
        <begin position="539"/>
        <end position="603"/>
    </location>
</feature>
<evidence type="ECO:0000313" key="7">
    <source>
        <dbReference type="Proteomes" id="UP000593566"/>
    </source>
</evidence>
<reference evidence="6 7" key="1">
    <citation type="journal article" date="2020" name="Genomics">
        <title>Complete, high-quality genomes from long-read metagenomic sequencing of two wolf lichen thalli reveals enigmatic genome architecture.</title>
        <authorList>
            <person name="McKenzie S.K."/>
            <person name="Walston R.F."/>
            <person name="Allen J.L."/>
        </authorList>
    </citation>
    <scope>NUCLEOTIDE SEQUENCE [LARGE SCALE GENOMIC DNA]</scope>
    <source>
        <strain evidence="6">WasteWater1</strain>
    </source>
</reference>
<evidence type="ECO:0000256" key="3">
    <source>
        <dbReference type="ARBA" id="ARBA00023212"/>
    </source>
</evidence>
<keyword evidence="3" id="KW-0206">Cytoskeleton</keyword>
<dbReference type="EMBL" id="JACCJB010000010">
    <property type="protein sequence ID" value="KAF6223258.1"/>
    <property type="molecule type" value="Genomic_DNA"/>
</dbReference>
<feature type="region of interest" description="Disordered" evidence="4">
    <location>
        <begin position="393"/>
        <end position="523"/>
    </location>
</feature>
<feature type="compositionally biased region" description="Polar residues" evidence="4">
    <location>
        <begin position="658"/>
        <end position="678"/>
    </location>
</feature>
<dbReference type="InterPro" id="IPR036534">
    <property type="entry name" value="GAR_dom_sf"/>
</dbReference>
<feature type="compositionally biased region" description="Basic and acidic residues" evidence="4">
    <location>
        <begin position="563"/>
        <end position="574"/>
    </location>
</feature>